<proteinExistence type="predicted"/>
<dbReference type="AlphaFoldDB" id="A0A2W5FQW6"/>
<sequence>MNTLKGRPFFYLLSLSLAVTTMLCAASSASYGAALLNVQGKGMAPNQTVILSTGPKQKLQARTAQDGSVNFTNLKYSPETNLSFSLSYQVSGSGSKIIPNNILIDVDPFIGTVRLRGSATRAASVILNMSGEDSYAMVANQSGYFAGSADSLSGFSDGRLNVVASIINVEENCCPRTIKPYLPVSISITGQPEKKAGISLIRTNEMASYEISLPDTSYGVSVPDKLIKESWITGVHNLSNNLIESVQRQTNTLGTFMQSQLNTSALRKLQEQEVGIAKNYLPSEQVCRYATLNQGLAASEMAGKANKTAMMSSLLANEMKSTNSVVSGKNPDQDKDV</sequence>
<keyword evidence="1" id="KW-0732">Signal</keyword>
<feature type="non-terminal residue" evidence="2">
    <location>
        <position position="337"/>
    </location>
</feature>
<evidence type="ECO:0000313" key="3">
    <source>
        <dbReference type="Proteomes" id="UP000249739"/>
    </source>
</evidence>
<protein>
    <submittedName>
        <fullName evidence="2">Uncharacterized protein</fullName>
    </submittedName>
</protein>
<evidence type="ECO:0000256" key="1">
    <source>
        <dbReference type="SAM" id="SignalP"/>
    </source>
</evidence>
<name>A0A2W5FQW6_9BACT</name>
<dbReference type="EMBL" id="QFOT01000003">
    <property type="protein sequence ID" value="PZP57313.1"/>
    <property type="molecule type" value="Genomic_DNA"/>
</dbReference>
<comment type="caution">
    <text evidence="2">The sequence shown here is derived from an EMBL/GenBank/DDBJ whole genome shotgun (WGS) entry which is preliminary data.</text>
</comment>
<accession>A0A2W5FQW6</accession>
<organism evidence="2 3">
    <name type="scientific">Micavibrio aeruginosavorus</name>
    <dbReference type="NCBI Taxonomy" id="349221"/>
    <lineage>
        <taxon>Bacteria</taxon>
        <taxon>Pseudomonadati</taxon>
        <taxon>Bdellovibrionota</taxon>
        <taxon>Bdellovibrionia</taxon>
        <taxon>Bdellovibrionales</taxon>
        <taxon>Pseudobdellovibrionaceae</taxon>
        <taxon>Micavibrio</taxon>
    </lineage>
</organism>
<reference evidence="2 3" key="1">
    <citation type="submission" date="2017-08" db="EMBL/GenBank/DDBJ databases">
        <title>Infants hospitalized years apart are colonized by the same room-sourced microbial strains.</title>
        <authorList>
            <person name="Brooks B."/>
            <person name="Olm M.R."/>
            <person name="Firek B.A."/>
            <person name="Baker R."/>
            <person name="Thomas B.C."/>
            <person name="Morowitz M.J."/>
            <person name="Banfield J.F."/>
        </authorList>
    </citation>
    <scope>NUCLEOTIDE SEQUENCE [LARGE SCALE GENOMIC DNA]</scope>
    <source>
        <strain evidence="2">S2_006_000_R2_64</strain>
    </source>
</reference>
<evidence type="ECO:0000313" key="2">
    <source>
        <dbReference type="EMBL" id="PZP57313.1"/>
    </source>
</evidence>
<feature type="chain" id="PRO_5015886726" evidence="1">
    <location>
        <begin position="26"/>
        <end position="337"/>
    </location>
</feature>
<gene>
    <name evidence="2" type="ORF">DI586_00595</name>
</gene>
<feature type="signal peptide" evidence="1">
    <location>
        <begin position="1"/>
        <end position="25"/>
    </location>
</feature>
<dbReference type="Proteomes" id="UP000249739">
    <property type="component" value="Unassembled WGS sequence"/>
</dbReference>